<dbReference type="Gene3D" id="3.30.2170.10">
    <property type="entry name" value="archaeoglobus fulgidus dsm 4304 superfamily"/>
    <property type="match status" value="1"/>
</dbReference>
<name>A0ABM7XZZ2_9PROT</name>
<feature type="binding site" evidence="6">
    <location>
        <position position="115"/>
    </location>
    <ligand>
        <name>Mg(2+)</name>
        <dbReference type="ChEBI" id="CHEBI:18420"/>
    </ligand>
</feature>
<evidence type="ECO:0000256" key="5">
    <source>
        <dbReference type="ARBA" id="ARBA00022801"/>
    </source>
</evidence>
<comment type="catalytic activity">
    <reaction evidence="6">
        <text>Endonucleolytic cleavage at apurinic or apyrimidinic sites to products with a 5'-phosphate.</text>
        <dbReference type="EC" id="3.1.21.7"/>
    </reaction>
</comment>
<keyword evidence="3 6" id="KW-0540">Nuclease</keyword>
<evidence type="ECO:0000256" key="4">
    <source>
        <dbReference type="ARBA" id="ARBA00022759"/>
    </source>
</evidence>
<protein>
    <recommendedName>
        <fullName evidence="6">Endonuclease V</fullName>
        <ecNumber evidence="6">3.1.21.7</ecNumber>
    </recommendedName>
    <alternativeName>
        <fullName evidence="6">Deoxyinosine 3'endonuclease</fullName>
    </alternativeName>
    <alternativeName>
        <fullName evidence="6">Deoxyribonuclease V</fullName>
        <shortName evidence="6">DNase V</shortName>
    </alternativeName>
</protein>
<dbReference type="CDD" id="cd06559">
    <property type="entry name" value="Endonuclease_V"/>
    <property type="match status" value="1"/>
</dbReference>
<accession>A0ABM7XZZ2</accession>
<keyword evidence="6" id="KW-0479">Metal-binding</keyword>
<keyword evidence="8" id="KW-1185">Reference proteome</keyword>
<keyword evidence="2 6" id="KW-0963">Cytoplasm</keyword>
<evidence type="ECO:0000313" key="7">
    <source>
        <dbReference type="EMBL" id="BDG71054.1"/>
    </source>
</evidence>
<dbReference type="GO" id="GO:0004519">
    <property type="term" value="F:endonuclease activity"/>
    <property type="evidence" value="ECO:0007669"/>
    <property type="project" value="UniProtKB-KW"/>
</dbReference>
<dbReference type="PANTHER" id="PTHR28511:SF1">
    <property type="entry name" value="ENDONUCLEASE V"/>
    <property type="match status" value="1"/>
</dbReference>
<evidence type="ECO:0000313" key="8">
    <source>
        <dbReference type="Proteomes" id="UP000831327"/>
    </source>
</evidence>
<dbReference type="HAMAP" id="MF_00801">
    <property type="entry name" value="Endonuclease_5"/>
    <property type="match status" value="1"/>
</dbReference>
<sequence length="233" mass="24285">MTPQFPPHWLHPGTVAQARAAQAEMAARIVAHDDLPPRPWRLGAADVSNTRFDPLRRVHAAIVTIDAAGAVVAQADESRVGDFPYVPGYLGFREVPALAAAWARLDPKPDLLLVDGQGLAHPRGLGTACHLGLVLGVPTIGVAKSLLVGTTEPGPAVGDVAPILWKGAHIGTALRTRHGAGPVYVSVGHRVGLDTAVAVVRAACDGRRLPLPIRAAHAAANAVRRAQEAARAT</sequence>
<dbReference type="EC" id="3.1.21.7" evidence="6"/>
<evidence type="ECO:0000256" key="6">
    <source>
        <dbReference type="HAMAP-Rule" id="MF_00801"/>
    </source>
</evidence>
<gene>
    <name evidence="6 7" type="primary">nfi</name>
    <name evidence="7" type="ORF">Rmf_09830</name>
</gene>
<organism evidence="7 8">
    <name type="scientific">Roseomonas fluvialis</name>
    <dbReference type="NCBI Taxonomy" id="1750527"/>
    <lineage>
        <taxon>Bacteria</taxon>
        <taxon>Pseudomonadati</taxon>
        <taxon>Pseudomonadota</taxon>
        <taxon>Alphaproteobacteria</taxon>
        <taxon>Acetobacterales</taxon>
        <taxon>Roseomonadaceae</taxon>
        <taxon>Roseomonas</taxon>
    </lineage>
</organism>
<evidence type="ECO:0000256" key="3">
    <source>
        <dbReference type="ARBA" id="ARBA00022722"/>
    </source>
</evidence>
<dbReference type="EMBL" id="AP025637">
    <property type="protein sequence ID" value="BDG71054.1"/>
    <property type="molecule type" value="Genomic_DNA"/>
</dbReference>
<feature type="binding site" evidence="6">
    <location>
        <position position="46"/>
    </location>
    <ligand>
        <name>Mg(2+)</name>
        <dbReference type="ChEBI" id="CHEBI:18420"/>
    </ligand>
</feature>
<comment type="function">
    <text evidence="6">DNA repair enzyme involved in the repair of deaminated bases. Selectively cleaves double-stranded DNA at the second phosphodiester bond 3' to a deoxyinosine leaving behind the intact lesion on the nicked DNA.</text>
</comment>
<reference evidence="7 8" key="1">
    <citation type="journal article" date="2016" name="Microbes Environ.">
        <title>Phylogenetically diverse aerobic anoxygenic phototrophic bacteria isolated from epilithic biofilms in Tama river, Japan.</title>
        <authorList>
            <person name="Hirose S."/>
            <person name="Matsuura K."/>
            <person name="Haruta S."/>
        </authorList>
    </citation>
    <scope>NUCLEOTIDE SEQUENCE [LARGE SCALE GENOMIC DNA]</scope>
    <source>
        <strain evidence="7 8">S08</strain>
    </source>
</reference>
<keyword evidence="6" id="KW-0227">DNA damage</keyword>
<dbReference type="InterPro" id="IPR007581">
    <property type="entry name" value="Endonuclease-V"/>
</dbReference>
<proteinExistence type="inferred from homology"/>
<dbReference type="PANTHER" id="PTHR28511">
    <property type="entry name" value="ENDONUCLEASE V"/>
    <property type="match status" value="1"/>
</dbReference>
<evidence type="ECO:0000256" key="1">
    <source>
        <dbReference type="ARBA" id="ARBA00004496"/>
    </source>
</evidence>
<comment type="subcellular location">
    <subcellularLocation>
        <location evidence="1 6">Cytoplasm</location>
    </subcellularLocation>
</comment>
<keyword evidence="6" id="KW-0460">Magnesium</keyword>
<keyword evidence="5 6" id="KW-0378">Hydrolase</keyword>
<comment type="cofactor">
    <cofactor evidence="6">
        <name>Mg(2+)</name>
        <dbReference type="ChEBI" id="CHEBI:18420"/>
    </cofactor>
</comment>
<evidence type="ECO:0000256" key="2">
    <source>
        <dbReference type="ARBA" id="ARBA00022490"/>
    </source>
</evidence>
<keyword evidence="4 6" id="KW-0255">Endonuclease</keyword>
<keyword evidence="6" id="KW-0234">DNA repair</keyword>
<comment type="similarity">
    <text evidence="6">Belongs to the endonuclease V family.</text>
</comment>
<dbReference type="RefSeq" id="WP_244458349.1">
    <property type="nucleotide sequence ID" value="NZ_AP025637.1"/>
</dbReference>
<dbReference type="Pfam" id="PF04493">
    <property type="entry name" value="Endonuclease_5"/>
    <property type="match status" value="1"/>
</dbReference>
<dbReference type="Proteomes" id="UP000831327">
    <property type="component" value="Chromosome"/>
</dbReference>
<feature type="site" description="Interaction with target DNA" evidence="6">
    <location>
        <position position="85"/>
    </location>
</feature>